<feature type="compositionally biased region" description="Polar residues" evidence="2">
    <location>
        <begin position="264"/>
        <end position="278"/>
    </location>
</feature>
<dbReference type="AlphaFoldDB" id="A0A2G8LDN5"/>
<feature type="region of interest" description="Disordered" evidence="2">
    <location>
        <begin position="337"/>
        <end position="374"/>
    </location>
</feature>
<feature type="compositionally biased region" description="Basic and acidic residues" evidence="2">
    <location>
        <begin position="282"/>
        <end position="291"/>
    </location>
</feature>
<evidence type="ECO:0000313" key="4">
    <source>
        <dbReference type="EMBL" id="PIK58379.1"/>
    </source>
</evidence>
<accession>A0A2G8LDN5</accession>
<feature type="domain" description="C2H2-type" evidence="3">
    <location>
        <begin position="242"/>
        <end position="270"/>
    </location>
</feature>
<comment type="caution">
    <text evidence="4">The sequence shown here is derived from an EMBL/GenBank/DDBJ whole genome shotgun (WGS) entry which is preliminary data.</text>
</comment>
<dbReference type="GO" id="GO:0008270">
    <property type="term" value="F:zinc ion binding"/>
    <property type="evidence" value="ECO:0007669"/>
    <property type="project" value="UniProtKB-KW"/>
</dbReference>
<dbReference type="InterPro" id="IPR050951">
    <property type="entry name" value="Retrovirus_Pol_polyprotein"/>
</dbReference>
<dbReference type="PANTHER" id="PTHR37984:SF15">
    <property type="entry name" value="INTEGRASE CATALYTIC DOMAIN-CONTAINING PROTEIN"/>
    <property type="match status" value="1"/>
</dbReference>
<dbReference type="InterPro" id="IPR013087">
    <property type="entry name" value="Znf_C2H2_type"/>
</dbReference>
<feature type="compositionally biased region" description="Basic and acidic residues" evidence="2">
    <location>
        <begin position="349"/>
        <end position="366"/>
    </location>
</feature>
<evidence type="ECO:0000256" key="1">
    <source>
        <dbReference type="PROSITE-ProRule" id="PRU00042"/>
    </source>
</evidence>
<keyword evidence="5" id="KW-1185">Reference proteome</keyword>
<dbReference type="Pfam" id="PF22938">
    <property type="entry name" value="Integrase_p58_C"/>
    <property type="match status" value="1"/>
</dbReference>
<dbReference type="Proteomes" id="UP000230750">
    <property type="component" value="Unassembled WGS sequence"/>
</dbReference>
<proteinExistence type="predicted"/>
<organism evidence="4 5">
    <name type="scientific">Stichopus japonicus</name>
    <name type="common">Sea cucumber</name>
    <dbReference type="NCBI Taxonomy" id="307972"/>
    <lineage>
        <taxon>Eukaryota</taxon>
        <taxon>Metazoa</taxon>
        <taxon>Echinodermata</taxon>
        <taxon>Eleutherozoa</taxon>
        <taxon>Echinozoa</taxon>
        <taxon>Holothuroidea</taxon>
        <taxon>Aspidochirotacea</taxon>
        <taxon>Aspidochirotida</taxon>
        <taxon>Stichopodidae</taxon>
        <taxon>Apostichopus</taxon>
    </lineage>
</organism>
<dbReference type="STRING" id="307972.A0A2G8LDN5"/>
<keyword evidence="1" id="KW-0862">Zinc</keyword>
<dbReference type="PANTHER" id="PTHR37984">
    <property type="entry name" value="PROTEIN CBG26694"/>
    <property type="match status" value="1"/>
</dbReference>
<keyword evidence="1" id="KW-0863">Zinc-finger</keyword>
<dbReference type="Gene3D" id="2.30.30.850">
    <property type="match status" value="1"/>
</dbReference>
<sequence>MAYRSSRHETTGCSPNEMMFGRDVTLPIDLLIDSGMSTEDKEDGIQKSQYVVDLHERLRQIHEYARGNMDTAGNRQKRNYDRNSTEHNLKVGDEVLLYNPTKKKGLSPKLMRFWDGPWKVIEKLSDVTFRIKRTNTGKKRVVHHNRLKLVESPDASNKSTVQRTELSSSGARTDEIITEAAPSPGRQPTAQDPIEQKWNLQIHKTRGSWSFQKNIGAVCAKTGTRPWPNCETLQTKHQAARFACQKCKYSSDRKGNLIRHVETSHQSTNKSQASSESSHTPKKGEATEKKKSNPIKATKSDAYRIPKVQREVLPQYAPNLTDLLACSPLEPRRIVKKTATSPQSPNESYEQRNTEVPKEISCESAHEISAPDPRLFQKEAFQDEGMTEIAKTMEKAREEARTMPAGKTSCEWRIVKMTERKTYVVTTETAVKDGFYFRRVREEHLE</sequence>
<protein>
    <recommendedName>
        <fullName evidence="3">C2H2-type domain-containing protein</fullName>
    </recommendedName>
</protein>
<feature type="region of interest" description="Disordered" evidence="2">
    <location>
        <begin position="262"/>
        <end position="301"/>
    </location>
</feature>
<reference evidence="4 5" key="1">
    <citation type="journal article" date="2017" name="PLoS Biol.">
        <title>The sea cucumber genome provides insights into morphological evolution and visceral regeneration.</title>
        <authorList>
            <person name="Zhang X."/>
            <person name="Sun L."/>
            <person name="Yuan J."/>
            <person name="Sun Y."/>
            <person name="Gao Y."/>
            <person name="Zhang L."/>
            <person name="Li S."/>
            <person name="Dai H."/>
            <person name="Hamel J.F."/>
            <person name="Liu C."/>
            <person name="Yu Y."/>
            <person name="Liu S."/>
            <person name="Lin W."/>
            <person name="Guo K."/>
            <person name="Jin S."/>
            <person name="Xu P."/>
            <person name="Storey K.B."/>
            <person name="Huan P."/>
            <person name="Zhang T."/>
            <person name="Zhou Y."/>
            <person name="Zhang J."/>
            <person name="Lin C."/>
            <person name="Li X."/>
            <person name="Xing L."/>
            <person name="Huo D."/>
            <person name="Sun M."/>
            <person name="Wang L."/>
            <person name="Mercier A."/>
            <person name="Li F."/>
            <person name="Yang H."/>
            <person name="Xiang J."/>
        </authorList>
    </citation>
    <scope>NUCLEOTIDE SEQUENCE [LARGE SCALE GENOMIC DNA]</scope>
    <source>
        <strain evidence="4">Shaxun</strain>
        <tissue evidence="4">Muscle</tissue>
    </source>
</reference>
<evidence type="ECO:0000313" key="5">
    <source>
        <dbReference type="Proteomes" id="UP000230750"/>
    </source>
</evidence>
<evidence type="ECO:0000256" key="2">
    <source>
        <dbReference type="SAM" id="MobiDB-lite"/>
    </source>
</evidence>
<keyword evidence="1" id="KW-0479">Metal-binding</keyword>
<dbReference type="EMBL" id="MRZV01000114">
    <property type="protein sequence ID" value="PIK58379.1"/>
    <property type="molecule type" value="Genomic_DNA"/>
</dbReference>
<dbReference type="PROSITE" id="PS50157">
    <property type="entry name" value="ZINC_FINGER_C2H2_2"/>
    <property type="match status" value="1"/>
</dbReference>
<evidence type="ECO:0000259" key="3">
    <source>
        <dbReference type="PROSITE" id="PS50157"/>
    </source>
</evidence>
<feature type="compositionally biased region" description="Polar residues" evidence="2">
    <location>
        <begin position="338"/>
        <end position="348"/>
    </location>
</feature>
<dbReference type="OrthoDB" id="10030726at2759"/>
<name>A0A2G8LDN5_STIJA</name>
<gene>
    <name evidence="4" type="ORF">BSL78_04696</name>
</gene>
<dbReference type="InterPro" id="IPR054465">
    <property type="entry name" value="Integrase_p58-like_C"/>
</dbReference>